<reference evidence="1" key="2">
    <citation type="submission" date="2020-09" db="EMBL/GenBank/DDBJ databases">
        <authorList>
            <person name="Sun Q."/>
            <person name="Ohkuma M."/>
        </authorList>
    </citation>
    <scope>NUCLEOTIDE SEQUENCE</scope>
    <source>
        <strain evidence="1">JCM 17820</strain>
    </source>
</reference>
<gene>
    <name evidence="1" type="ORF">GCM10009030_01340</name>
</gene>
<proteinExistence type="predicted"/>
<comment type="caution">
    <text evidence="1">The sequence shown here is derived from an EMBL/GenBank/DDBJ whole genome shotgun (WGS) entry which is preliminary data.</text>
</comment>
<sequence length="74" mass="8041">MSILTTVKEVLRASTQSANRGDVTEEMSQGAYWCDDCNERIRDVDVEGAGTPNCPTCGDEMRFERSQGSTGCAC</sequence>
<evidence type="ECO:0000313" key="2">
    <source>
        <dbReference type="Proteomes" id="UP000605784"/>
    </source>
</evidence>
<dbReference type="Proteomes" id="UP000605784">
    <property type="component" value="Unassembled WGS sequence"/>
</dbReference>
<dbReference type="AlphaFoldDB" id="A0A830GHU8"/>
<dbReference type="RefSeq" id="WP_188993608.1">
    <property type="nucleotide sequence ID" value="NZ_BMOU01000001.1"/>
</dbReference>
<dbReference type="EMBL" id="BMOU01000001">
    <property type="protein sequence ID" value="GGN85164.1"/>
    <property type="molecule type" value="Genomic_DNA"/>
</dbReference>
<reference evidence="1" key="1">
    <citation type="journal article" date="2014" name="Int. J. Syst. Evol. Microbiol.">
        <title>Complete genome sequence of Corynebacterium casei LMG S-19264T (=DSM 44701T), isolated from a smear-ripened cheese.</title>
        <authorList>
            <consortium name="US DOE Joint Genome Institute (JGI-PGF)"/>
            <person name="Walter F."/>
            <person name="Albersmeier A."/>
            <person name="Kalinowski J."/>
            <person name="Ruckert C."/>
        </authorList>
    </citation>
    <scope>NUCLEOTIDE SEQUENCE</scope>
    <source>
        <strain evidence="1">JCM 17820</strain>
    </source>
</reference>
<keyword evidence="2" id="KW-1185">Reference proteome</keyword>
<organism evidence="1 2">
    <name type="scientific">Haloarcula pellucida</name>
    <dbReference type="NCBI Taxonomy" id="1427151"/>
    <lineage>
        <taxon>Archaea</taxon>
        <taxon>Methanobacteriati</taxon>
        <taxon>Methanobacteriota</taxon>
        <taxon>Stenosarchaea group</taxon>
        <taxon>Halobacteria</taxon>
        <taxon>Halobacteriales</taxon>
        <taxon>Haloarculaceae</taxon>
        <taxon>Haloarcula</taxon>
    </lineage>
</organism>
<protein>
    <submittedName>
        <fullName evidence="1">Uncharacterized protein</fullName>
    </submittedName>
</protein>
<accession>A0A830GHU8</accession>
<name>A0A830GHU8_9EURY</name>
<evidence type="ECO:0000313" key="1">
    <source>
        <dbReference type="EMBL" id="GGN85164.1"/>
    </source>
</evidence>